<accession>A0A699UHJ1</accession>
<reference evidence="2" key="1">
    <citation type="journal article" date="2019" name="Sci. Rep.">
        <title>Draft genome of Tanacetum cinerariifolium, the natural source of mosquito coil.</title>
        <authorList>
            <person name="Yamashiro T."/>
            <person name="Shiraishi A."/>
            <person name="Satake H."/>
            <person name="Nakayama K."/>
        </authorList>
    </citation>
    <scope>NUCLEOTIDE SEQUENCE</scope>
</reference>
<sequence>LEEMDLKWQLAMLTMRVKRFIKKTRKKLDLNGKDTVCFDRTKVECYNCHRRGHFARESRAPRNQRNRNRDALTRNAPIDTSTKNALVVHNGIGGYDWSFQAEEELINFALMAHTSQGSSSSDSE</sequence>
<name>A0A699UHJ1_TANCI</name>
<dbReference type="InterPro" id="IPR036875">
    <property type="entry name" value="Znf_CCHC_sf"/>
</dbReference>
<evidence type="ECO:0000256" key="1">
    <source>
        <dbReference type="SAM" id="MobiDB-lite"/>
    </source>
</evidence>
<feature type="non-terminal residue" evidence="2">
    <location>
        <position position="124"/>
    </location>
</feature>
<dbReference type="GO" id="GO:0008270">
    <property type="term" value="F:zinc ion binding"/>
    <property type="evidence" value="ECO:0007669"/>
    <property type="project" value="InterPro"/>
</dbReference>
<comment type="caution">
    <text evidence="2">The sequence shown here is derived from an EMBL/GenBank/DDBJ whole genome shotgun (WGS) entry which is preliminary data.</text>
</comment>
<proteinExistence type="predicted"/>
<dbReference type="AlphaFoldDB" id="A0A699UHJ1"/>
<evidence type="ECO:0000313" key="2">
    <source>
        <dbReference type="EMBL" id="GFD20766.1"/>
    </source>
</evidence>
<dbReference type="EMBL" id="BKCJ011324661">
    <property type="protein sequence ID" value="GFD20766.1"/>
    <property type="molecule type" value="Genomic_DNA"/>
</dbReference>
<gene>
    <name evidence="2" type="ORF">Tci_892735</name>
</gene>
<protein>
    <submittedName>
        <fullName evidence="2">Uncharacterized protein</fullName>
    </submittedName>
</protein>
<organism evidence="2">
    <name type="scientific">Tanacetum cinerariifolium</name>
    <name type="common">Dalmatian daisy</name>
    <name type="synonym">Chrysanthemum cinerariifolium</name>
    <dbReference type="NCBI Taxonomy" id="118510"/>
    <lineage>
        <taxon>Eukaryota</taxon>
        <taxon>Viridiplantae</taxon>
        <taxon>Streptophyta</taxon>
        <taxon>Embryophyta</taxon>
        <taxon>Tracheophyta</taxon>
        <taxon>Spermatophyta</taxon>
        <taxon>Magnoliopsida</taxon>
        <taxon>eudicotyledons</taxon>
        <taxon>Gunneridae</taxon>
        <taxon>Pentapetalae</taxon>
        <taxon>asterids</taxon>
        <taxon>campanulids</taxon>
        <taxon>Asterales</taxon>
        <taxon>Asteraceae</taxon>
        <taxon>Asteroideae</taxon>
        <taxon>Anthemideae</taxon>
        <taxon>Anthemidinae</taxon>
        <taxon>Tanacetum</taxon>
    </lineage>
</organism>
<dbReference type="SUPFAM" id="SSF57756">
    <property type="entry name" value="Retrovirus zinc finger-like domains"/>
    <property type="match status" value="1"/>
</dbReference>
<feature type="non-terminal residue" evidence="2">
    <location>
        <position position="1"/>
    </location>
</feature>
<dbReference type="GO" id="GO:0003676">
    <property type="term" value="F:nucleic acid binding"/>
    <property type="evidence" value="ECO:0007669"/>
    <property type="project" value="InterPro"/>
</dbReference>
<dbReference type="Gene3D" id="4.10.60.10">
    <property type="entry name" value="Zinc finger, CCHC-type"/>
    <property type="match status" value="1"/>
</dbReference>
<feature type="region of interest" description="Disordered" evidence="1">
    <location>
        <begin position="54"/>
        <end position="80"/>
    </location>
</feature>